<evidence type="ECO:0000313" key="3">
    <source>
        <dbReference type="Proteomes" id="UP000291106"/>
    </source>
</evidence>
<keyword evidence="2" id="KW-0540">Nuclease</keyword>
<feature type="domain" description="HNH nuclease" evidence="1">
    <location>
        <begin position="232"/>
        <end position="284"/>
    </location>
</feature>
<proteinExistence type="predicted"/>
<keyword evidence="2" id="KW-0378">Hydrolase</keyword>
<dbReference type="InterPro" id="IPR003615">
    <property type="entry name" value="HNH_nuc"/>
</dbReference>
<keyword evidence="2" id="KW-0255">Endonuclease</keyword>
<dbReference type="AlphaFoldDB" id="A0A411PEM9"/>
<accession>A0A411PEM9</accession>
<dbReference type="RefSeq" id="WP_130597965.1">
    <property type="nucleotide sequence ID" value="NZ_CP036200.1"/>
</dbReference>
<reference evidence="2 3" key="1">
    <citation type="submission" date="2019-02" db="EMBL/GenBank/DDBJ databases">
        <title>Shewanella sp. D4-2 isolated from Dokdo Island.</title>
        <authorList>
            <person name="Baek K."/>
        </authorList>
    </citation>
    <scope>NUCLEOTIDE SEQUENCE [LARGE SCALE GENOMIC DNA]</scope>
    <source>
        <strain evidence="2 3">D4-2</strain>
    </source>
</reference>
<dbReference type="OrthoDB" id="9804086at2"/>
<dbReference type="SMART" id="SM00507">
    <property type="entry name" value="HNHc"/>
    <property type="match status" value="1"/>
</dbReference>
<dbReference type="CDD" id="cd00085">
    <property type="entry name" value="HNHc"/>
    <property type="match status" value="1"/>
</dbReference>
<name>A0A411PEM9_9GAMM</name>
<sequence length="362" mass="41362">MPTTPATAQQQVDFIAYLQRLLVEGEFVATYKFALLHAIADICIERPITAELAAHLQQNPSSDLDPNIISIDALVEKFIELYWYHSLPYGVDDSQAIILMQNTGKQSALIRNLSEFRAQGVRSFSQLKMHPEWSSLKSATRRTLKEGPLWRLQLLAGQEECFYYAHDKKLKHIRLNSGIAYCFRRFYDLVVSLARTHWVQKVCDIPANQSVIGGLGNVSDFLFGRDRQTITAARPILTEIQHGNCFYCGKPLKENGEVDHFIPWARYPNDLAHNFVLAHSSCNNAKKDYLAAEQHKDRWFEQNIIQHKHIIDAEMSKYFVCESERSEAITTWAYQMAANSNSSLWLHGKQFESHGNSGLLLS</sequence>
<organism evidence="2 3">
    <name type="scientific">Shewanella maritima</name>
    <dbReference type="NCBI Taxonomy" id="2520507"/>
    <lineage>
        <taxon>Bacteria</taxon>
        <taxon>Pseudomonadati</taxon>
        <taxon>Pseudomonadota</taxon>
        <taxon>Gammaproteobacteria</taxon>
        <taxon>Alteromonadales</taxon>
        <taxon>Shewanellaceae</taxon>
        <taxon>Shewanella</taxon>
    </lineage>
</organism>
<dbReference type="Gene3D" id="1.10.30.50">
    <property type="match status" value="1"/>
</dbReference>
<protein>
    <submittedName>
        <fullName evidence="2">HNH endonuclease</fullName>
    </submittedName>
</protein>
<dbReference type="Pfam" id="PF13395">
    <property type="entry name" value="HNH_4"/>
    <property type="match status" value="1"/>
</dbReference>
<dbReference type="EMBL" id="CP036200">
    <property type="protein sequence ID" value="QBF81991.1"/>
    <property type="molecule type" value="Genomic_DNA"/>
</dbReference>
<dbReference type="GO" id="GO:0004519">
    <property type="term" value="F:endonuclease activity"/>
    <property type="evidence" value="ECO:0007669"/>
    <property type="project" value="UniProtKB-KW"/>
</dbReference>
<keyword evidence="3" id="KW-1185">Reference proteome</keyword>
<gene>
    <name evidence="2" type="ORF">EXU30_04215</name>
</gene>
<dbReference type="Proteomes" id="UP000291106">
    <property type="component" value="Chromosome"/>
</dbReference>
<dbReference type="KEGG" id="smai:EXU30_04215"/>
<evidence type="ECO:0000313" key="2">
    <source>
        <dbReference type="EMBL" id="QBF81991.1"/>
    </source>
</evidence>
<evidence type="ECO:0000259" key="1">
    <source>
        <dbReference type="SMART" id="SM00507"/>
    </source>
</evidence>